<keyword evidence="1" id="KW-0472">Membrane</keyword>
<dbReference type="RefSeq" id="WP_284297329.1">
    <property type="nucleotide sequence ID" value="NZ_BSSV01000003.1"/>
</dbReference>
<organism evidence="2 3">
    <name type="scientific">Thalassotalea loyana</name>
    <dbReference type="NCBI Taxonomy" id="280483"/>
    <lineage>
        <taxon>Bacteria</taxon>
        <taxon>Pseudomonadati</taxon>
        <taxon>Pseudomonadota</taxon>
        <taxon>Gammaproteobacteria</taxon>
        <taxon>Alteromonadales</taxon>
        <taxon>Colwelliaceae</taxon>
        <taxon>Thalassotalea</taxon>
    </lineage>
</organism>
<keyword evidence="3" id="KW-1185">Reference proteome</keyword>
<dbReference type="Proteomes" id="UP001157134">
    <property type="component" value="Unassembled WGS sequence"/>
</dbReference>
<dbReference type="EMBL" id="BSSV01000003">
    <property type="protein sequence ID" value="GLX85325.1"/>
    <property type="molecule type" value="Genomic_DNA"/>
</dbReference>
<name>A0ABQ6HCW9_9GAMM</name>
<feature type="transmembrane region" description="Helical" evidence="1">
    <location>
        <begin position="60"/>
        <end position="81"/>
    </location>
</feature>
<comment type="caution">
    <text evidence="2">The sequence shown here is derived from an EMBL/GenBank/DDBJ whole genome shotgun (WGS) entry which is preliminary data.</text>
</comment>
<feature type="transmembrane region" description="Helical" evidence="1">
    <location>
        <begin position="29"/>
        <end position="48"/>
    </location>
</feature>
<evidence type="ECO:0000313" key="3">
    <source>
        <dbReference type="Proteomes" id="UP001157134"/>
    </source>
</evidence>
<keyword evidence="1" id="KW-0812">Transmembrane</keyword>
<accession>A0ABQ6HCW9</accession>
<evidence type="ECO:0000313" key="2">
    <source>
        <dbReference type="EMBL" id="GLX85325.1"/>
    </source>
</evidence>
<evidence type="ECO:0000256" key="1">
    <source>
        <dbReference type="SAM" id="Phobius"/>
    </source>
</evidence>
<keyword evidence="1" id="KW-1133">Transmembrane helix</keyword>
<reference evidence="2 3" key="1">
    <citation type="submission" date="2023-03" db="EMBL/GenBank/DDBJ databases">
        <title>Thalassotalea loyana LMG 22536T draft genome sequence.</title>
        <authorList>
            <person name="Sawabe T."/>
        </authorList>
    </citation>
    <scope>NUCLEOTIDE SEQUENCE [LARGE SCALE GENOMIC DNA]</scope>
    <source>
        <strain evidence="2 3">LMG 22536</strain>
    </source>
</reference>
<feature type="transmembrane region" description="Helical" evidence="1">
    <location>
        <begin position="173"/>
        <end position="194"/>
    </location>
</feature>
<protein>
    <submittedName>
        <fullName evidence="2">Uncharacterized protein</fullName>
    </submittedName>
</protein>
<gene>
    <name evidence="2" type="ORF">tloyanaT_15770</name>
</gene>
<proteinExistence type="predicted"/>
<sequence length="204" mass="23538">MKSLSSFCFLLWLVPYFGKQHFPDIFSVWYIQWTSFALLSILLPFGFVKSILRESERKFAPTFLFIFLINIFLTGVGLNLLSTTNQLLSVQSEVIPENISLEAINNEDPEVRSVIAQAIYKEFGQPIMFKDSAGKLVVYSPSIEDKEDYSQRFLTATKAKEIIKNTERQMSEIVYLFAWACSSFLIIFALIFRVEQSKANKRIK</sequence>